<accession>A0ABX4NYN1</accession>
<evidence type="ECO:0000259" key="1">
    <source>
        <dbReference type="Pfam" id="PF00535"/>
    </source>
</evidence>
<dbReference type="Proteomes" id="UP000232149">
    <property type="component" value="Unassembled WGS sequence"/>
</dbReference>
<dbReference type="Gene3D" id="3.90.550.10">
    <property type="entry name" value="Spore Coat Polysaccharide Biosynthesis Protein SpsA, Chain A"/>
    <property type="match status" value="1"/>
</dbReference>
<dbReference type="RefSeq" id="WP_100788079.1">
    <property type="nucleotide sequence ID" value="NZ_NPDU01000025.1"/>
</dbReference>
<evidence type="ECO:0000313" key="2">
    <source>
        <dbReference type="EMBL" id="PJZ61800.1"/>
    </source>
</evidence>
<dbReference type="InterPro" id="IPR001173">
    <property type="entry name" value="Glyco_trans_2-like"/>
</dbReference>
<gene>
    <name evidence="2" type="ORF">CH376_11170</name>
</gene>
<dbReference type="GO" id="GO:0016740">
    <property type="term" value="F:transferase activity"/>
    <property type="evidence" value="ECO:0007669"/>
    <property type="project" value="UniProtKB-KW"/>
</dbReference>
<dbReference type="PANTHER" id="PTHR43685">
    <property type="entry name" value="GLYCOSYLTRANSFERASE"/>
    <property type="match status" value="1"/>
</dbReference>
<evidence type="ECO:0000313" key="3">
    <source>
        <dbReference type="Proteomes" id="UP000232149"/>
    </source>
</evidence>
<name>A0ABX4NYN1_9LEPT</name>
<dbReference type="Pfam" id="PF00535">
    <property type="entry name" value="Glycos_transf_2"/>
    <property type="match status" value="1"/>
</dbReference>
<organism evidence="2 3">
    <name type="scientific">Leptospira adleri</name>
    <dbReference type="NCBI Taxonomy" id="2023186"/>
    <lineage>
        <taxon>Bacteria</taxon>
        <taxon>Pseudomonadati</taxon>
        <taxon>Spirochaetota</taxon>
        <taxon>Spirochaetia</taxon>
        <taxon>Leptospirales</taxon>
        <taxon>Leptospiraceae</taxon>
        <taxon>Leptospira</taxon>
    </lineage>
</organism>
<dbReference type="InterPro" id="IPR029044">
    <property type="entry name" value="Nucleotide-diphossugar_trans"/>
</dbReference>
<keyword evidence="3" id="KW-1185">Reference proteome</keyword>
<dbReference type="InterPro" id="IPR050834">
    <property type="entry name" value="Glycosyltransf_2"/>
</dbReference>
<comment type="caution">
    <text evidence="2">The sequence shown here is derived from an EMBL/GenBank/DDBJ whole genome shotgun (WGS) entry which is preliminary data.</text>
</comment>
<sequence length="297" mass="35090">MNSDLISVVIPTYNRAADLERAITSVIDQTYSNWEIIVVDNSSTDNTSQILRSFQNPKIKVYEINNEGIIARSRNLGLKKAKGEYIAFLDSDDWWRRLKLELSIESLKKGADVVYHDLYVVKRQNQRFRLKKARTRNLTKPVFDDLLKNGNGIVNSSAVFRRSILQEVGLLNEGKEFIAWEDYDFWLRIAERKKIFKKIERTLGYYWLGGGNVSNENRTLAILDSFLKHYGKYLKDKNLPWWVRYTRGKIYFHRKDYISSAREFSNLHPDKYEIRLKSFLFVLLSKLFDKRVRGLRK</sequence>
<dbReference type="SUPFAM" id="SSF53448">
    <property type="entry name" value="Nucleotide-diphospho-sugar transferases"/>
    <property type="match status" value="1"/>
</dbReference>
<protein>
    <submittedName>
        <fullName evidence="2">Glycosyl transferase family 2</fullName>
    </submittedName>
</protein>
<keyword evidence="2" id="KW-0808">Transferase</keyword>
<proteinExistence type="predicted"/>
<dbReference type="PANTHER" id="PTHR43685:SF2">
    <property type="entry name" value="GLYCOSYLTRANSFERASE 2-LIKE DOMAIN-CONTAINING PROTEIN"/>
    <property type="match status" value="1"/>
</dbReference>
<reference evidence="2 3" key="1">
    <citation type="submission" date="2017-07" db="EMBL/GenBank/DDBJ databases">
        <title>Leptospira spp. isolated from tropical soils.</title>
        <authorList>
            <person name="Thibeaux R."/>
            <person name="Iraola G."/>
            <person name="Ferres I."/>
            <person name="Bierque E."/>
            <person name="Girault D."/>
            <person name="Soupe-Gilbert M.-E."/>
            <person name="Picardeau M."/>
            <person name="Goarant C."/>
        </authorList>
    </citation>
    <scope>NUCLEOTIDE SEQUENCE [LARGE SCALE GENOMIC DNA]</scope>
    <source>
        <strain evidence="2 3">FH2-B-D1</strain>
    </source>
</reference>
<feature type="domain" description="Glycosyltransferase 2-like" evidence="1">
    <location>
        <begin position="7"/>
        <end position="168"/>
    </location>
</feature>
<dbReference type="EMBL" id="NPDU01000025">
    <property type="protein sequence ID" value="PJZ61800.1"/>
    <property type="molecule type" value="Genomic_DNA"/>
</dbReference>